<keyword evidence="3" id="KW-1185">Reference proteome</keyword>
<keyword evidence="1" id="KW-0812">Transmembrane</keyword>
<dbReference type="Proteomes" id="UP000762676">
    <property type="component" value="Unassembled WGS sequence"/>
</dbReference>
<evidence type="ECO:0000313" key="2">
    <source>
        <dbReference type="EMBL" id="GFS27026.1"/>
    </source>
</evidence>
<proteinExistence type="predicted"/>
<evidence type="ECO:0000313" key="3">
    <source>
        <dbReference type="Proteomes" id="UP000762676"/>
    </source>
</evidence>
<keyword evidence="1" id="KW-0472">Membrane</keyword>
<keyword evidence="1" id="KW-1133">Transmembrane helix</keyword>
<dbReference type="EMBL" id="BMAT01003519">
    <property type="protein sequence ID" value="GFS27026.1"/>
    <property type="molecule type" value="Genomic_DNA"/>
</dbReference>
<dbReference type="AlphaFoldDB" id="A0AAV4K077"/>
<protein>
    <submittedName>
        <fullName evidence="2">Uncharacterized protein</fullName>
    </submittedName>
</protein>
<feature type="transmembrane region" description="Helical" evidence="1">
    <location>
        <begin position="35"/>
        <end position="63"/>
    </location>
</feature>
<comment type="caution">
    <text evidence="2">The sequence shown here is derived from an EMBL/GenBank/DDBJ whole genome shotgun (WGS) entry which is preliminary data.</text>
</comment>
<organism evidence="2 3">
    <name type="scientific">Elysia marginata</name>
    <dbReference type="NCBI Taxonomy" id="1093978"/>
    <lineage>
        <taxon>Eukaryota</taxon>
        <taxon>Metazoa</taxon>
        <taxon>Spiralia</taxon>
        <taxon>Lophotrochozoa</taxon>
        <taxon>Mollusca</taxon>
        <taxon>Gastropoda</taxon>
        <taxon>Heterobranchia</taxon>
        <taxon>Euthyneura</taxon>
        <taxon>Panpulmonata</taxon>
        <taxon>Sacoglossa</taxon>
        <taxon>Placobranchoidea</taxon>
        <taxon>Plakobranchidae</taxon>
        <taxon>Elysia</taxon>
    </lineage>
</organism>
<reference evidence="2 3" key="1">
    <citation type="journal article" date="2021" name="Elife">
        <title>Chloroplast acquisition without the gene transfer in kleptoplastic sea slugs, Plakobranchus ocellatus.</title>
        <authorList>
            <person name="Maeda T."/>
            <person name="Takahashi S."/>
            <person name="Yoshida T."/>
            <person name="Shimamura S."/>
            <person name="Takaki Y."/>
            <person name="Nagai Y."/>
            <person name="Toyoda A."/>
            <person name="Suzuki Y."/>
            <person name="Arimoto A."/>
            <person name="Ishii H."/>
            <person name="Satoh N."/>
            <person name="Nishiyama T."/>
            <person name="Hasebe M."/>
            <person name="Maruyama T."/>
            <person name="Minagawa J."/>
            <person name="Obokata J."/>
            <person name="Shigenobu S."/>
        </authorList>
    </citation>
    <scope>NUCLEOTIDE SEQUENCE [LARGE SCALE GENOMIC DNA]</scope>
</reference>
<gene>
    <name evidence="2" type="ORF">ElyMa_001737000</name>
</gene>
<accession>A0AAV4K077</accession>
<name>A0AAV4K077_9GAST</name>
<evidence type="ECO:0000256" key="1">
    <source>
        <dbReference type="SAM" id="Phobius"/>
    </source>
</evidence>
<sequence length="78" mass="7760">MHAGSSANSFLSPRQLPPAAYSLSVLRVAGQSATAAAAIVVGLVAIIAVTVEILALGVVMVVVSNNYSSIRCSNGCSG</sequence>